<reference evidence="2 3" key="1">
    <citation type="submission" date="2018-07" db="EMBL/GenBank/DDBJ databases">
        <title>Genomic Encyclopedia of Type Strains, Phase III (KMG-III): the genomes of soil and plant-associated and newly described type strains.</title>
        <authorList>
            <person name="Whitman W."/>
        </authorList>
    </citation>
    <scope>NUCLEOTIDE SEQUENCE [LARGE SCALE GENOMIC DNA]</scope>
    <source>
        <strain evidence="2 3">CECT 7287</strain>
    </source>
</reference>
<dbReference type="AlphaFoldDB" id="A0A3D9IXQ9"/>
<feature type="signal peptide" evidence="1">
    <location>
        <begin position="1"/>
        <end position="21"/>
    </location>
</feature>
<dbReference type="OrthoDB" id="2623622at2"/>
<keyword evidence="1" id="KW-0732">Signal</keyword>
<feature type="chain" id="PRO_5038597449" description="Beta-barrel assembly machine subunit BamE" evidence="1">
    <location>
        <begin position="22"/>
        <end position="107"/>
    </location>
</feature>
<keyword evidence="3" id="KW-1185">Reference proteome</keyword>
<accession>A0A3D9IXQ9</accession>
<dbReference type="RefSeq" id="WP_116062644.1">
    <property type="nucleotide sequence ID" value="NZ_QRDZ01000018.1"/>
</dbReference>
<organism evidence="2 3">
    <name type="scientific">Cohnella phaseoli</name>
    <dbReference type="NCBI Taxonomy" id="456490"/>
    <lineage>
        <taxon>Bacteria</taxon>
        <taxon>Bacillati</taxon>
        <taxon>Bacillota</taxon>
        <taxon>Bacilli</taxon>
        <taxon>Bacillales</taxon>
        <taxon>Paenibacillaceae</taxon>
        <taxon>Cohnella</taxon>
    </lineage>
</organism>
<comment type="caution">
    <text evidence="2">The sequence shown here is derived from an EMBL/GenBank/DDBJ whole genome shotgun (WGS) entry which is preliminary data.</text>
</comment>
<name>A0A3D9IXQ9_9BACL</name>
<protein>
    <recommendedName>
        <fullName evidence="4">Beta-barrel assembly machine subunit BamE</fullName>
    </recommendedName>
</protein>
<dbReference type="PROSITE" id="PS51257">
    <property type="entry name" value="PROKAR_LIPOPROTEIN"/>
    <property type="match status" value="1"/>
</dbReference>
<evidence type="ECO:0000313" key="3">
    <source>
        <dbReference type="Proteomes" id="UP000256977"/>
    </source>
</evidence>
<sequence>MKKIILSCLVLLILSSCSSRQFDQEAWIKEPEKRSGMVSSLTGKYELKGMTETEIIDLLGEPEQKLDEPSRQYVYYLGRAGLGMDDSLLRLSFDANGELESHRVTHD</sequence>
<gene>
    <name evidence="2" type="ORF">DFP98_11828</name>
</gene>
<evidence type="ECO:0008006" key="4">
    <source>
        <dbReference type="Google" id="ProtNLM"/>
    </source>
</evidence>
<dbReference type="EMBL" id="QRDZ01000018">
    <property type="protein sequence ID" value="RED66407.1"/>
    <property type="molecule type" value="Genomic_DNA"/>
</dbReference>
<dbReference type="Proteomes" id="UP000256977">
    <property type="component" value="Unassembled WGS sequence"/>
</dbReference>
<evidence type="ECO:0000256" key="1">
    <source>
        <dbReference type="SAM" id="SignalP"/>
    </source>
</evidence>
<proteinExistence type="predicted"/>
<evidence type="ECO:0000313" key="2">
    <source>
        <dbReference type="EMBL" id="RED66407.1"/>
    </source>
</evidence>